<organism evidence="3 4">
    <name type="scientific">Amycolatopsis thermophila</name>
    <dbReference type="NCBI Taxonomy" id="206084"/>
    <lineage>
        <taxon>Bacteria</taxon>
        <taxon>Bacillati</taxon>
        <taxon>Actinomycetota</taxon>
        <taxon>Actinomycetes</taxon>
        <taxon>Pseudonocardiales</taxon>
        <taxon>Pseudonocardiaceae</taxon>
        <taxon>Amycolatopsis</taxon>
    </lineage>
</organism>
<comment type="caution">
    <text evidence="3">The sequence shown here is derived from an EMBL/GenBank/DDBJ whole genome shotgun (WGS) entry which is preliminary data.</text>
</comment>
<evidence type="ECO:0000313" key="3">
    <source>
        <dbReference type="EMBL" id="MDQ0376607.1"/>
    </source>
</evidence>
<evidence type="ECO:0000256" key="1">
    <source>
        <dbReference type="SAM" id="MobiDB-lite"/>
    </source>
</evidence>
<dbReference type="Proteomes" id="UP001229651">
    <property type="component" value="Unassembled WGS sequence"/>
</dbReference>
<feature type="signal peptide" evidence="2">
    <location>
        <begin position="1"/>
        <end position="19"/>
    </location>
</feature>
<feature type="region of interest" description="Disordered" evidence="1">
    <location>
        <begin position="25"/>
        <end position="59"/>
    </location>
</feature>
<dbReference type="EMBL" id="JAUSUT010000001">
    <property type="protein sequence ID" value="MDQ0376607.1"/>
    <property type="molecule type" value="Genomic_DNA"/>
</dbReference>
<evidence type="ECO:0008006" key="5">
    <source>
        <dbReference type="Google" id="ProtNLM"/>
    </source>
</evidence>
<reference evidence="3 4" key="1">
    <citation type="submission" date="2023-07" db="EMBL/GenBank/DDBJ databases">
        <title>Sequencing the genomes of 1000 actinobacteria strains.</title>
        <authorList>
            <person name="Klenk H.-P."/>
        </authorList>
    </citation>
    <scope>NUCLEOTIDE SEQUENCE [LARGE SCALE GENOMIC DNA]</scope>
    <source>
        <strain evidence="3 4">DSM 45805</strain>
    </source>
</reference>
<evidence type="ECO:0000313" key="4">
    <source>
        <dbReference type="Proteomes" id="UP001229651"/>
    </source>
</evidence>
<dbReference type="RefSeq" id="WP_306988534.1">
    <property type="nucleotide sequence ID" value="NZ_JAUSUT010000001.1"/>
</dbReference>
<keyword evidence="4" id="KW-1185">Reference proteome</keyword>
<proteinExistence type="predicted"/>
<accession>A0ABU0EMZ4</accession>
<protein>
    <recommendedName>
        <fullName evidence="5">Lipoprotein</fullName>
    </recommendedName>
</protein>
<keyword evidence="2" id="KW-0732">Signal</keyword>
<sequence length="200" mass="20701">MRRTATALAIAAAAVAVLAGCSKNTGSDTAGQPSLPAVPATTQAGPTTEAASAAETNERGRVVKQLGETASIISSKDPGAGNATFAIDKIDADPKCFQYGTKPKGHTLVLHVRAATGSDQHAADVLGWTLTASNFSIVTKDGVTKQADMGMCTDPSDDQLPYQFGPNQKFTGKIELDVPELSGILALTSSFTSGGWEWKF</sequence>
<feature type="chain" id="PRO_5046824356" description="Lipoprotein" evidence="2">
    <location>
        <begin position="20"/>
        <end position="200"/>
    </location>
</feature>
<evidence type="ECO:0000256" key="2">
    <source>
        <dbReference type="SAM" id="SignalP"/>
    </source>
</evidence>
<dbReference type="PROSITE" id="PS51257">
    <property type="entry name" value="PROKAR_LIPOPROTEIN"/>
    <property type="match status" value="1"/>
</dbReference>
<gene>
    <name evidence="3" type="ORF">FB470_000601</name>
</gene>
<name>A0ABU0EMZ4_9PSEU</name>